<keyword evidence="1" id="KW-0489">Methyltransferase</keyword>
<dbReference type="Proteomes" id="UP000538566">
    <property type="component" value="Unassembled WGS sequence"/>
</dbReference>
<dbReference type="SUPFAM" id="SSF53335">
    <property type="entry name" value="S-adenosyl-L-methionine-dependent methyltransferases"/>
    <property type="match status" value="1"/>
</dbReference>
<evidence type="ECO:0000313" key="1">
    <source>
        <dbReference type="EMBL" id="MBB4613750.1"/>
    </source>
</evidence>
<dbReference type="OrthoDB" id="9795634at2"/>
<dbReference type="GO" id="GO:0032259">
    <property type="term" value="P:methylation"/>
    <property type="evidence" value="ECO:0007669"/>
    <property type="project" value="UniProtKB-KW"/>
</dbReference>
<protein>
    <submittedName>
        <fullName evidence="1">SAM-dependent methyltransferase</fullName>
    </submittedName>
</protein>
<dbReference type="Gene3D" id="3.40.50.150">
    <property type="entry name" value="Vaccinia Virus protein VP39"/>
    <property type="match status" value="1"/>
</dbReference>
<dbReference type="InterPro" id="IPR029063">
    <property type="entry name" value="SAM-dependent_MTases_sf"/>
</dbReference>
<comment type="caution">
    <text evidence="1">The sequence shown here is derived from an EMBL/GenBank/DDBJ whole genome shotgun (WGS) entry which is preliminary data.</text>
</comment>
<dbReference type="GO" id="GO:0008168">
    <property type="term" value="F:methyltransferase activity"/>
    <property type="evidence" value="ECO:0007669"/>
    <property type="project" value="UniProtKB-KW"/>
</dbReference>
<gene>
    <name evidence="1" type="ORF">GGR37_002025</name>
</gene>
<keyword evidence="1" id="KW-0808">Transferase</keyword>
<organism evidence="1 2">
    <name type="scientific">Novosphingobium taihuense</name>
    <dbReference type="NCBI Taxonomy" id="260085"/>
    <lineage>
        <taxon>Bacteria</taxon>
        <taxon>Pseudomonadati</taxon>
        <taxon>Pseudomonadota</taxon>
        <taxon>Alphaproteobacteria</taxon>
        <taxon>Sphingomonadales</taxon>
        <taxon>Sphingomonadaceae</taxon>
        <taxon>Novosphingobium</taxon>
    </lineage>
</organism>
<dbReference type="EMBL" id="JACHOA010000003">
    <property type="protein sequence ID" value="MBB4613750.1"/>
    <property type="molecule type" value="Genomic_DNA"/>
</dbReference>
<accession>A0A7W7AB42</accession>
<keyword evidence="2" id="KW-1185">Reference proteome</keyword>
<proteinExistence type="predicted"/>
<dbReference type="RefSeq" id="WP_144906981.1">
    <property type="nucleotide sequence ID" value="NZ_JACHOA010000003.1"/>
</dbReference>
<reference evidence="1 2" key="1">
    <citation type="submission" date="2020-08" db="EMBL/GenBank/DDBJ databases">
        <title>Genomic Encyclopedia of Type Strains, Phase IV (KMG-IV): sequencing the most valuable type-strain genomes for metagenomic binning, comparative biology and taxonomic classification.</title>
        <authorList>
            <person name="Goeker M."/>
        </authorList>
    </citation>
    <scope>NUCLEOTIDE SEQUENCE [LARGE SCALE GENOMIC DNA]</scope>
    <source>
        <strain evidence="1 2">DSM 17507</strain>
    </source>
</reference>
<name>A0A7W7AB42_9SPHN</name>
<dbReference type="CDD" id="cd02440">
    <property type="entry name" value="AdoMet_MTases"/>
    <property type="match status" value="1"/>
</dbReference>
<dbReference type="AlphaFoldDB" id="A0A7W7AB42"/>
<dbReference type="Pfam" id="PF13489">
    <property type="entry name" value="Methyltransf_23"/>
    <property type="match status" value="1"/>
</dbReference>
<sequence>MTVQATLTATPVTADFDRQYGSFLPGRWVPAPRFVLRRDRILALAEGLRAGKMVEVGCGAGSLLCDMALRGHDCTGVETSSQALAIAAEMTAGQDKATVRSTSSSTWDRQFDLLMSFDVLEHIEDDASALAQWVGWLKPGAIAVLSVPGHRKMWSPRDAWAGHFRRYDRKDFTDLVEQAGLQIERVECYGFPLSNLTHWLGNLSVKGQDYAGGANDTAGATAASGTDRTTHVRLFGIQRSLLGRAAMSLACLVQKLFLRTDLGDGYIIVARKP</sequence>
<evidence type="ECO:0000313" key="2">
    <source>
        <dbReference type="Proteomes" id="UP000538566"/>
    </source>
</evidence>
<dbReference type="PANTHER" id="PTHR43861">
    <property type="entry name" value="TRANS-ACONITATE 2-METHYLTRANSFERASE-RELATED"/>
    <property type="match status" value="1"/>
</dbReference>
<dbReference type="PANTHER" id="PTHR43861:SF6">
    <property type="entry name" value="METHYLTRANSFERASE TYPE 11"/>
    <property type="match status" value="1"/>
</dbReference>